<keyword evidence="2" id="KW-0732">Signal</keyword>
<evidence type="ECO:0000313" key="4">
    <source>
        <dbReference type="Proteomes" id="UP000319374"/>
    </source>
</evidence>
<keyword evidence="4" id="KW-1185">Reference proteome</keyword>
<dbReference type="EMBL" id="AP019736">
    <property type="protein sequence ID" value="BBL05827.1"/>
    <property type="molecule type" value="Genomic_DNA"/>
</dbReference>
<dbReference type="AlphaFoldDB" id="A0A4Y1WY07"/>
<proteinExistence type="predicted"/>
<evidence type="ECO:0000256" key="1">
    <source>
        <dbReference type="SAM" id="MobiDB-lite"/>
    </source>
</evidence>
<dbReference type="KEGG" id="ada:A5CPEGH6_04650"/>
<feature type="region of interest" description="Disordered" evidence="1">
    <location>
        <begin position="671"/>
        <end position="692"/>
    </location>
</feature>
<feature type="chain" id="PRO_5021501194" description="Macroglobulin domain-containing protein" evidence="2">
    <location>
        <begin position="30"/>
        <end position="847"/>
    </location>
</feature>
<dbReference type="GeneID" id="98672435"/>
<dbReference type="RefSeq" id="WP_141427700.1">
    <property type="nucleotide sequence ID" value="NZ_AP019736.1"/>
</dbReference>
<dbReference type="OrthoDB" id="679547at2"/>
<dbReference type="Proteomes" id="UP000319374">
    <property type="component" value="Chromosome"/>
</dbReference>
<feature type="signal peptide" evidence="2">
    <location>
        <begin position="1"/>
        <end position="29"/>
    </location>
</feature>
<gene>
    <name evidence="3" type="ORF">A5CPEGH6_04650</name>
</gene>
<sequence>MNPLVHTLLPAAVLLSVLPAASQSSNPFAEQVLRYPQEKLHVHTDKDTYVAGDTIWLRARCVDAASHRPVAASRYVYAELRDESGALVRRIKILRRDSLYAGYLPVPTDAPDGDYTFSAYTRFMRNQGADYFFRKPLRIAAYRGAAGEVPKPRPRPATGDFAVTFHPEGGYLVPGRSCRVAFKALTDAGRSTAVEAVLRDDQGTTLDTVRTRRAGMGSFRMVPEAGRTYHAVCRTPSGAEKRFDLPVPNAAACVLQLAERDGFIAVNVLTAGSLPARLRLVVHCRGNRCYDGGWEPGLLFRSSDLPAGVVQWLLLDAAGNALSERLLFNEGAEGVHVSLRAENPSPRRRERADFSVRLTDGAGNPLRGEFSVSVTDRNAVPDLVSGDIRTTLLLTSDLRGYVECPGSYFRSDDPEARAALDELMLTQGWRRYDVPALLRGEYAEPEYALEAGQQISGRIVRAGLVNTRKQLGKYRMAMIVPRYGYLAEAPVRADGCFDLDGFDFPDSTAFVLRPQATTGRMRNAFVKVDPETFPENGIPAHYPAAGAGDAEALFRTALAYVGYMGSADLRNVLIDPVEVRAKREIPRTLEERKAVYSWNAERIADTGVHTILDCIERMPGIRRRENVFLYQGRAVFFMCDGVLYDDLEESLPAFSAPPAIDRNRTVKRINMAGPGVPDTDSDLGSEPGSDTNASDTHLAQAVAAPIGQYSDLPPFVNLPLEWVDRIDILDRFSGRFLSGRDNGIIAVTLKSYEEISALDTGESIDVGIVSPLGYQTPAEFYSPAYETPESRDSHTPDFRTTLYWNPCIRTDADGRAAFGFRTSDAPADFRIDIEGLTLDGQPVVHAE</sequence>
<evidence type="ECO:0000313" key="3">
    <source>
        <dbReference type="EMBL" id="BBL05827.1"/>
    </source>
</evidence>
<dbReference type="Gene3D" id="2.60.40.1930">
    <property type="match status" value="1"/>
</dbReference>
<evidence type="ECO:0000256" key="2">
    <source>
        <dbReference type="SAM" id="SignalP"/>
    </source>
</evidence>
<name>A0A4Y1WY07_9BACT</name>
<evidence type="ECO:0008006" key="5">
    <source>
        <dbReference type="Google" id="ProtNLM"/>
    </source>
</evidence>
<protein>
    <recommendedName>
        <fullName evidence="5">Macroglobulin domain-containing protein</fullName>
    </recommendedName>
</protein>
<reference evidence="4" key="1">
    <citation type="submission" date="2019-06" db="EMBL/GenBank/DDBJ databases">
        <title>Alistipes onderdonkii subsp. vulgaris subsp. nov., Alistipes dispar sp. nov. and Alistipes communis sp. nov., isolated from human faeces, and creation of Alistipes onderdonkii subsp. onderdonkii subsp. nov.</title>
        <authorList>
            <person name="Sakamoto M."/>
            <person name="Ikeyama N."/>
            <person name="Ogata Y."/>
            <person name="Suda W."/>
            <person name="Iino T."/>
            <person name="Hattori M."/>
            <person name="Ohkuma M."/>
        </authorList>
    </citation>
    <scope>NUCLEOTIDE SEQUENCE [LARGE SCALE GENOMIC DNA]</scope>
    <source>
        <strain evidence="4">5CPEGH6</strain>
    </source>
</reference>
<organism evidence="3 4">
    <name type="scientific">Alistipes dispar</name>
    <dbReference type="NCBI Taxonomy" id="2585119"/>
    <lineage>
        <taxon>Bacteria</taxon>
        <taxon>Pseudomonadati</taxon>
        <taxon>Bacteroidota</taxon>
        <taxon>Bacteroidia</taxon>
        <taxon>Bacteroidales</taxon>
        <taxon>Rikenellaceae</taxon>
        <taxon>Alistipes</taxon>
    </lineage>
</organism>
<accession>A0A4Y1WY07</accession>